<feature type="region of interest" description="Disordered" evidence="1">
    <location>
        <begin position="619"/>
        <end position="665"/>
    </location>
</feature>
<feature type="region of interest" description="Disordered" evidence="1">
    <location>
        <begin position="348"/>
        <end position="471"/>
    </location>
</feature>
<dbReference type="Gene3D" id="6.10.140.1020">
    <property type="match status" value="1"/>
</dbReference>
<feature type="region of interest" description="Disordered" evidence="1">
    <location>
        <begin position="704"/>
        <end position="731"/>
    </location>
</feature>
<feature type="compositionally biased region" description="Low complexity" evidence="1">
    <location>
        <begin position="456"/>
        <end position="465"/>
    </location>
</feature>
<evidence type="ECO:0000256" key="1">
    <source>
        <dbReference type="SAM" id="MobiDB-lite"/>
    </source>
</evidence>
<evidence type="ECO:0000313" key="3">
    <source>
        <dbReference type="Proteomes" id="UP000663831"/>
    </source>
</evidence>
<feature type="compositionally biased region" description="Acidic residues" evidence="1">
    <location>
        <begin position="706"/>
        <end position="718"/>
    </location>
</feature>
<feature type="compositionally biased region" description="Low complexity" evidence="1">
    <location>
        <begin position="619"/>
        <end position="628"/>
    </location>
</feature>
<reference evidence="2" key="1">
    <citation type="submission" date="2021-01" db="EMBL/GenBank/DDBJ databases">
        <authorList>
            <person name="Kaushik A."/>
        </authorList>
    </citation>
    <scope>NUCLEOTIDE SEQUENCE</scope>
    <source>
        <strain evidence="2">AG3-1AP</strain>
    </source>
</reference>
<sequence length="788" mass="85062">MKILGFISFQEWTAETCAYIPIKWLIKAAHSIACPASLSRDYVKSGLKRMSGSLMVLLQGALGSSDSDQFSRDELSASDKLNIGGAFNLRGFPRYPSPFQGADDGATGCSGNDVNLECGEGTALTNLSQGQEEQATHAPGNTQDPVLVISDHFLALKSASSCIECPKATSARGQGDQPASRDVGTLYHTVSPTIETIASRSKRDSATANESVRQDTLDLSHSLRSRSQSAEHTPALIPTAIVYSSTFIHNSDNKGENVEFSQPSICATTAAIGPGNEHIAKTPPPKILLQTVFMPVEDATRVEQEAESSSLSNVMSSLVETETHVSSTPPMPRSEPTLASPVQLGAEAKALSTPPSSPMKLSSPPSLKPAQKVNRTHTAGLGAPFRNPWPGPVRYGLPTTMTPLPPSSPPPMLPSSPPTKRPRVDSDSEDQPRPKVRRTGQLISSPFVSPLRNAQGARARPPAGGFSTPLRPTTVRYENFSSPILPSHPDVFTTSATAARSSPAYRPAATLDSSPATHASTFYKLRAPRTITRPFKPPAKSNRPTTATVQALRQRLQLLRNALRIRGLEDPTRPAAPTQPVKTACNDEELEALALRWRAAAQEASQDLWALVRDSIGTDSWGSDSGGSNKPDGWGWSDRPRDAPTRLDNANTGKQGLDDVESSSMFTPPPVDKVHQSLLKNLNRPFVPRKTLLPPFEVDTAFVSTETEEPVEDTEEEGDKPKNRPFVPRKTLLPPFEVDTAFVSTEEPVEDTEEEGDNPKYHTLGTLLTSLGIPHKVLGWQEEEGEFV</sequence>
<dbReference type="Proteomes" id="UP000663831">
    <property type="component" value="Unassembled WGS sequence"/>
</dbReference>
<evidence type="ECO:0000313" key="2">
    <source>
        <dbReference type="EMBL" id="CAE6471596.1"/>
    </source>
</evidence>
<comment type="caution">
    <text evidence="2">The sequence shown here is derived from an EMBL/GenBank/DDBJ whole genome shotgun (WGS) entry which is preliminary data.</text>
</comment>
<gene>
    <name evidence="2" type="ORF">RDB_LOCUS87093</name>
</gene>
<dbReference type="OrthoDB" id="3207520at2759"/>
<dbReference type="AlphaFoldDB" id="A0A8H3C556"/>
<dbReference type="EMBL" id="CAJMWV010002860">
    <property type="protein sequence ID" value="CAE6471596.1"/>
    <property type="molecule type" value="Genomic_DNA"/>
</dbReference>
<accession>A0A8H3C556</accession>
<proteinExistence type="predicted"/>
<name>A0A8H3C556_9AGAM</name>
<feature type="compositionally biased region" description="Low complexity" evidence="1">
    <location>
        <begin position="351"/>
        <end position="369"/>
    </location>
</feature>
<organism evidence="2 3">
    <name type="scientific">Rhizoctonia solani</name>
    <dbReference type="NCBI Taxonomy" id="456999"/>
    <lineage>
        <taxon>Eukaryota</taxon>
        <taxon>Fungi</taxon>
        <taxon>Dikarya</taxon>
        <taxon>Basidiomycota</taxon>
        <taxon>Agaricomycotina</taxon>
        <taxon>Agaricomycetes</taxon>
        <taxon>Cantharellales</taxon>
        <taxon>Ceratobasidiaceae</taxon>
        <taxon>Rhizoctonia</taxon>
    </lineage>
</organism>
<protein>
    <submittedName>
        <fullName evidence="2">Uncharacterized protein</fullName>
    </submittedName>
</protein>
<feature type="compositionally biased region" description="Basic and acidic residues" evidence="1">
    <location>
        <begin position="422"/>
        <end position="433"/>
    </location>
</feature>
<feature type="region of interest" description="Disordered" evidence="1">
    <location>
        <begin position="197"/>
        <end position="216"/>
    </location>
</feature>
<feature type="compositionally biased region" description="Pro residues" evidence="1">
    <location>
        <begin position="403"/>
        <end position="419"/>
    </location>
</feature>
<feature type="region of interest" description="Disordered" evidence="1">
    <location>
        <begin position="319"/>
        <end position="338"/>
    </location>
</feature>